<proteinExistence type="predicted"/>
<organism evidence="2 3">
    <name type="scientific">Heterorhabditis bacteriophora</name>
    <name type="common">Entomopathogenic nematode worm</name>
    <dbReference type="NCBI Taxonomy" id="37862"/>
    <lineage>
        <taxon>Eukaryota</taxon>
        <taxon>Metazoa</taxon>
        <taxon>Ecdysozoa</taxon>
        <taxon>Nematoda</taxon>
        <taxon>Chromadorea</taxon>
        <taxon>Rhabditida</taxon>
        <taxon>Rhabditina</taxon>
        <taxon>Rhabditomorpha</taxon>
        <taxon>Strongyloidea</taxon>
        <taxon>Heterorhabditidae</taxon>
        <taxon>Heterorhabditis</taxon>
    </lineage>
</organism>
<dbReference type="InterPro" id="IPR002645">
    <property type="entry name" value="STAS_dom"/>
</dbReference>
<protein>
    <submittedName>
        <fullName evidence="3">STAS domain-containing protein</fullName>
    </submittedName>
</protein>
<dbReference type="PROSITE" id="PS50801">
    <property type="entry name" value="STAS"/>
    <property type="match status" value="1"/>
</dbReference>
<name>A0A1I7XLX3_HETBA</name>
<feature type="domain" description="STAS" evidence="1">
    <location>
        <begin position="1"/>
        <end position="34"/>
    </location>
</feature>
<accession>A0A1I7XLX3</accession>
<keyword evidence="2" id="KW-1185">Reference proteome</keyword>
<evidence type="ECO:0000259" key="1">
    <source>
        <dbReference type="PROSITE" id="PS50801"/>
    </source>
</evidence>
<sequence length="152" mass="17390">MTDLNTCQTFLSDRAIIIDATAMSYIDTMGFEALKQRTITKKNKKVRGKRGRKRCKMKSLLRNSSLVCKKFHERLNLQIDIGSSSPDPLSYFVRLAIVKRSTAKGSYHCLCLCILARNIHFISWIIAGQTPTYDLDMQDYPHNLLSSHKGYN</sequence>
<evidence type="ECO:0000313" key="3">
    <source>
        <dbReference type="WBParaSite" id="Hba_18782"/>
    </source>
</evidence>
<dbReference type="Proteomes" id="UP000095283">
    <property type="component" value="Unplaced"/>
</dbReference>
<dbReference type="WBParaSite" id="Hba_18782">
    <property type="protein sequence ID" value="Hba_18782"/>
    <property type="gene ID" value="Hba_18782"/>
</dbReference>
<dbReference type="AlphaFoldDB" id="A0A1I7XLX3"/>
<evidence type="ECO:0000313" key="2">
    <source>
        <dbReference type="Proteomes" id="UP000095283"/>
    </source>
</evidence>
<reference evidence="3" key="1">
    <citation type="submission" date="2016-11" db="UniProtKB">
        <authorList>
            <consortium name="WormBaseParasite"/>
        </authorList>
    </citation>
    <scope>IDENTIFICATION</scope>
</reference>